<evidence type="ECO:0000313" key="4">
    <source>
        <dbReference type="Proteomes" id="UP000050424"/>
    </source>
</evidence>
<accession>A0A0P7AUL5</accession>
<feature type="transmembrane region" description="Helical" evidence="1">
    <location>
        <begin position="21"/>
        <end position="42"/>
    </location>
</feature>
<dbReference type="STRING" id="78410.A0A0P7AUL5"/>
<keyword evidence="1" id="KW-0472">Membrane</keyword>
<feature type="transmembrane region" description="Helical" evidence="1">
    <location>
        <begin position="328"/>
        <end position="348"/>
    </location>
</feature>
<organism evidence="3 4">
    <name type="scientific">Neonectria ditissima</name>
    <dbReference type="NCBI Taxonomy" id="78410"/>
    <lineage>
        <taxon>Eukaryota</taxon>
        <taxon>Fungi</taxon>
        <taxon>Dikarya</taxon>
        <taxon>Ascomycota</taxon>
        <taxon>Pezizomycotina</taxon>
        <taxon>Sordariomycetes</taxon>
        <taxon>Hypocreomycetidae</taxon>
        <taxon>Hypocreales</taxon>
        <taxon>Nectriaceae</taxon>
        <taxon>Neonectria</taxon>
    </lineage>
</organism>
<dbReference type="InterPro" id="IPR022703">
    <property type="entry name" value="DUF3533"/>
</dbReference>
<dbReference type="PANTHER" id="PTHR34814:SF2">
    <property type="entry name" value="DUF3533 DOMAIN-CONTAINING PROTEIN"/>
    <property type="match status" value="1"/>
</dbReference>
<name>A0A0P7AUL5_9HYPO</name>
<reference evidence="3 4" key="1">
    <citation type="submission" date="2015-09" db="EMBL/GenBank/DDBJ databases">
        <title>Draft genome of a European isolate of the apple canker pathogen Neonectria ditissima.</title>
        <authorList>
            <person name="Gomez-Cortecero A."/>
            <person name="Harrison R.J."/>
            <person name="Armitage A.D."/>
        </authorList>
    </citation>
    <scope>NUCLEOTIDE SEQUENCE [LARGE SCALE GENOMIC DNA]</scope>
    <source>
        <strain evidence="3 4">R09/05</strain>
    </source>
</reference>
<keyword evidence="1" id="KW-1133">Transmembrane helix</keyword>
<dbReference type="AlphaFoldDB" id="A0A0P7AUL5"/>
<proteinExistence type="predicted"/>
<sequence length="434" mass="48629">MSPFLAQSQDRKPLRSPYWSQRWASFIIPVAAVSMILQFLFLGNMSYLYGVLLNSSSRTHALKILAIDYDGADIGEALSIAYKSLQADTFPTLDYRPASEYPTAESLNEAICKGGYWAAIWTHSESSNRLMAAIKGKNTTEYDPASTISYTYQASYYPIISASLIAGNMQTLISVASRTYYSVAANARAVVNITDPASSSVFLNPIEASSEVEMPTNQGTRVLLNTVSMVMPTLMQFFFLMATNGIFTGAGVFSKLSKRDTYLIRLFISKIYTLFCALGMTGYIWAFREDWSVSGGQFGETWMCLWLFMEIQYLVVDTMLEVVIPVKFFAFFMLTWIIVNVASTIYPFPLSAGFYRWGYALPAHNTWILLMAIWSNGCKQQNEVALPVLLVWWSLGHVSSAWSVWKRCTATEGLVVEKRVETESSQSMIALENV</sequence>
<dbReference type="Proteomes" id="UP000050424">
    <property type="component" value="Unassembled WGS sequence"/>
</dbReference>
<dbReference type="OrthoDB" id="2140105at2759"/>
<feature type="transmembrane region" description="Helical" evidence="1">
    <location>
        <begin position="298"/>
        <end position="316"/>
    </location>
</feature>
<protein>
    <recommendedName>
        <fullName evidence="2">DUF3533 domain-containing protein</fullName>
    </recommendedName>
</protein>
<dbReference type="EMBL" id="LKCW01000141">
    <property type="protein sequence ID" value="KPM38203.1"/>
    <property type="molecule type" value="Genomic_DNA"/>
</dbReference>
<evidence type="ECO:0000259" key="2">
    <source>
        <dbReference type="Pfam" id="PF12051"/>
    </source>
</evidence>
<gene>
    <name evidence="3" type="ORF">AK830_g8353</name>
</gene>
<dbReference type="InterPro" id="IPR053001">
    <property type="entry name" value="MNNG_permease-like"/>
</dbReference>
<feature type="domain" description="DUF3533" evidence="2">
    <location>
        <begin position="35"/>
        <end position="396"/>
    </location>
</feature>
<dbReference type="GO" id="GO:0016020">
    <property type="term" value="C:membrane"/>
    <property type="evidence" value="ECO:0007669"/>
    <property type="project" value="TreeGrafter"/>
</dbReference>
<keyword evidence="4" id="KW-1185">Reference proteome</keyword>
<dbReference type="Pfam" id="PF12051">
    <property type="entry name" value="DUF3533"/>
    <property type="match status" value="1"/>
</dbReference>
<dbReference type="PANTHER" id="PTHR34814">
    <property type="entry name" value="NITROSOGUANIDINE RESISTANCE PROTEIN SNG1"/>
    <property type="match status" value="1"/>
</dbReference>
<evidence type="ECO:0000256" key="1">
    <source>
        <dbReference type="SAM" id="Phobius"/>
    </source>
</evidence>
<comment type="caution">
    <text evidence="3">The sequence shown here is derived from an EMBL/GenBank/DDBJ whole genome shotgun (WGS) entry which is preliminary data.</text>
</comment>
<evidence type="ECO:0000313" key="3">
    <source>
        <dbReference type="EMBL" id="KPM38203.1"/>
    </source>
</evidence>
<keyword evidence="1" id="KW-0812">Transmembrane</keyword>
<feature type="transmembrane region" description="Helical" evidence="1">
    <location>
        <begin position="266"/>
        <end position="286"/>
    </location>
</feature>
<feature type="transmembrane region" description="Helical" evidence="1">
    <location>
        <begin position="234"/>
        <end position="254"/>
    </location>
</feature>